<gene>
    <name evidence="9" type="ORF">LCMiAC02_03560</name>
</gene>
<dbReference type="SMART" id="SM00490">
    <property type="entry name" value="HELICc"/>
    <property type="match status" value="1"/>
</dbReference>
<dbReference type="PROSITE" id="PS51195">
    <property type="entry name" value="Q_MOTIF"/>
    <property type="match status" value="1"/>
</dbReference>
<feature type="domain" description="Helicase ATP-binding" evidence="6">
    <location>
        <begin position="50"/>
        <end position="245"/>
    </location>
</feature>
<evidence type="ECO:0000256" key="3">
    <source>
        <dbReference type="ARBA" id="ARBA00022806"/>
    </source>
</evidence>
<dbReference type="InterPro" id="IPR011545">
    <property type="entry name" value="DEAD/DEAH_box_helicase_dom"/>
</dbReference>
<organism evidence="9">
    <name type="scientific">Mimivirus LCMiAC02</name>
    <dbReference type="NCBI Taxonomy" id="2506609"/>
    <lineage>
        <taxon>Viruses</taxon>
        <taxon>Varidnaviria</taxon>
        <taxon>Bamfordvirae</taxon>
        <taxon>Nucleocytoviricota</taxon>
        <taxon>Megaviricetes</taxon>
        <taxon>Imitervirales</taxon>
        <taxon>Mimiviridae</taxon>
        <taxon>Klosneuvirinae</taxon>
    </lineage>
</organism>
<accession>A0A4D5XFS2</accession>
<dbReference type="PROSITE" id="PS00039">
    <property type="entry name" value="DEAD_ATP_HELICASE"/>
    <property type="match status" value="1"/>
</dbReference>
<evidence type="ECO:0000256" key="2">
    <source>
        <dbReference type="ARBA" id="ARBA00022801"/>
    </source>
</evidence>
<dbReference type="PANTHER" id="PTHR47959">
    <property type="entry name" value="ATP-DEPENDENT RNA HELICASE RHLE-RELATED"/>
    <property type="match status" value="1"/>
</dbReference>
<dbReference type="SMART" id="SM00487">
    <property type="entry name" value="DEXDc"/>
    <property type="match status" value="1"/>
</dbReference>
<evidence type="ECO:0000256" key="1">
    <source>
        <dbReference type="ARBA" id="ARBA00022741"/>
    </source>
</evidence>
<evidence type="ECO:0000259" key="7">
    <source>
        <dbReference type="PROSITE" id="PS51194"/>
    </source>
</evidence>
<protein>
    <submittedName>
        <fullName evidence="9">DEAD/SNF2-like helicase</fullName>
    </submittedName>
</protein>
<dbReference type="PROSITE" id="PS51194">
    <property type="entry name" value="HELICASE_CTER"/>
    <property type="match status" value="1"/>
</dbReference>
<dbReference type="SUPFAM" id="SSF52540">
    <property type="entry name" value="P-loop containing nucleoside triphosphate hydrolases"/>
    <property type="match status" value="1"/>
</dbReference>
<keyword evidence="1" id="KW-0547">Nucleotide-binding</keyword>
<keyword evidence="2" id="KW-0378">Hydrolase</keyword>
<dbReference type="PANTHER" id="PTHR47959:SF1">
    <property type="entry name" value="ATP-DEPENDENT RNA HELICASE DBPA"/>
    <property type="match status" value="1"/>
</dbReference>
<dbReference type="Pfam" id="PF00270">
    <property type="entry name" value="DEAD"/>
    <property type="match status" value="1"/>
</dbReference>
<dbReference type="InterPro" id="IPR000629">
    <property type="entry name" value="RNA-helicase_DEAD-box_CS"/>
</dbReference>
<feature type="short sequence motif" description="Q motif" evidence="5">
    <location>
        <begin position="19"/>
        <end position="47"/>
    </location>
</feature>
<dbReference type="InterPro" id="IPR014001">
    <property type="entry name" value="Helicase_ATP-bd"/>
</dbReference>
<dbReference type="GO" id="GO:0003676">
    <property type="term" value="F:nucleic acid binding"/>
    <property type="evidence" value="ECO:0007669"/>
    <property type="project" value="InterPro"/>
</dbReference>
<dbReference type="InterPro" id="IPR050079">
    <property type="entry name" value="DEAD_box_RNA_helicase"/>
</dbReference>
<evidence type="ECO:0000259" key="6">
    <source>
        <dbReference type="PROSITE" id="PS51192"/>
    </source>
</evidence>
<dbReference type="EMBL" id="MK500411">
    <property type="protein sequence ID" value="QBK89261.1"/>
    <property type="molecule type" value="Genomic_DNA"/>
</dbReference>
<feature type="domain" description="Helicase C-terminal" evidence="7">
    <location>
        <begin position="256"/>
        <end position="417"/>
    </location>
</feature>
<dbReference type="InterPro" id="IPR014014">
    <property type="entry name" value="RNA_helicase_DEAD_Q_motif"/>
</dbReference>
<dbReference type="CDD" id="cd18787">
    <property type="entry name" value="SF2_C_DEAD"/>
    <property type="match status" value="1"/>
</dbReference>
<sequence length="417" mass="47547">MDTNNILKNSNQKNITICEDFDDMGLEYSVLRGIYGYGFEKPSVIQQKAIVPMISGRDIIAQARSGTGKTATFIISALNKIDKKMQECIKSKREITGCHTIIVSPTRELTHQTNNVCKELAKFIEKKFIEDGVTEKKSTKINMVLCIGGTSTKENQKNLSEGIIIAIGTPGRILDMIYRGYLSKDTIKTLILDEADELLKNNFQDQLKGIITSLNKDTQICLFSATMPREVIKLAEEFMNNPVSILVEKNKLTLKGIKQYYINVKRREYKFGTICELFKNFNINQSIIYANSIRGVEDLQQQLTRNNFTVSAIHSKMTQDTRRAIMKDFKIGKTRVLIATDLLARGIDVNKVTLVINYDLPRNVENYLHRIGRSGRFGKRGTAINFITQRDFYILRNIETHYSIKIDPMPKVDKITF</sequence>
<name>A0A4D5XFS2_9VIRU</name>
<dbReference type="GO" id="GO:0005524">
    <property type="term" value="F:ATP binding"/>
    <property type="evidence" value="ECO:0007669"/>
    <property type="project" value="UniProtKB-KW"/>
</dbReference>
<proteinExistence type="predicted"/>
<dbReference type="Gene3D" id="3.40.50.300">
    <property type="entry name" value="P-loop containing nucleotide triphosphate hydrolases"/>
    <property type="match status" value="2"/>
</dbReference>
<keyword evidence="4" id="KW-0067">ATP-binding</keyword>
<dbReference type="InterPro" id="IPR001650">
    <property type="entry name" value="Helicase_C-like"/>
</dbReference>
<keyword evidence="3 9" id="KW-0347">Helicase</keyword>
<dbReference type="PROSITE" id="PS51192">
    <property type="entry name" value="HELICASE_ATP_BIND_1"/>
    <property type="match status" value="1"/>
</dbReference>
<evidence type="ECO:0000313" key="9">
    <source>
        <dbReference type="EMBL" id="QBK89261.1"/>
    </source>
</evidence>
<dbReference type="GO" id="GO:0003724">
    <property type="term" value="F:RNA helicase activity"/>
    <property type="evidence" value="ECO:0007669"/>
    <property type="project" value="InterPro"/>
</dbReference>
<evidence type="ECO:0000259" key="8">
    <source>
        <dbReference type="PROSITE" id="PS51195"/>
    </source>
</evidence>
<dbReference type="GO" id="GO:0016787">
    <property type="term" value="F:hydrolase activity"/>
    <property type="evidence" value="ECO:0007669"/>
    <property type="project" value="UniProtKB-KW"/>
</dbReference>
<evidence type="ECO:0000256" key="5">
    <source>
        <dbReference type="PROSITE-ProRule" id="PRU00552"/>
    </source>
</evidence>
<dbReference type="InterPro" id="IPR027417">
    <property type="entry name" value="P-loop_NTPase"/>
</dbReference>
<dbReference type="Pfam" id="PF00271">
    <property type="entry name" value="Helicase_C"/>
    <property type="match status" value="1"/>
</dbReference>
<feature type="domain" description="DEAD-box RNA helicase Q" evidence="8">
    <location>
        <begin position="19"/>
        <end position="47"/>
    </location>
</feature>
<evidence type="ECO:0000256" key="4">
    <source>
        <dbReference type="ARBA" id="ARBA00022840"/>
    </source>
</evidence>
<reference evidence="9" key="1">
    <citation type="journal article" date="2019" name="MBio">
        <title>Virus Genomes from Deep Sea Sediments Expand the Ocean Megavirome and Support Independent Origins of Viral Gigantism.</title>
        <authorList>
            <person name="Backstrom D."/>
            <person name="Yutin N."/>
            <person name="Jorgensen S.L."/>
            <person name="Dharamshi J."/>
            <person name="Homa F."/>
            <person name="Zaremba-Niedwiedzka K."/>
            <person name="Spang A."/>
            <person name="Wolf Y.I."/>
            <person name="Koonin E.V."/>
            <person name="Ettema T.J."/>
        </authorList>
    </citation>
    <scope>NUCLEOTIDE SEQUENCE</scope>
</reference>